<dbReference type="InterPro" id="IPR039718">
    <property type="entry name" value="Rrm1"/>
</dbReference>
<dbReference type="NCBIfam" id="TIGR02506">
    <property type="entry name" value="NrdE_NrdA"/>
    <property type="match status" value="1"/>
</dbReference>
<keyword evidence="4 9" id="KW-0547">Nucleotide-binding</keyword>
<comment type="catalytic activity">
    <reaction evidence="8 10">
        <text>a 2'-deoxyribonucleoside 5'-diphosphate + [thioredoxin]-disulfide + H2O = a ribonucleoside 5'-diphosphate + [thioredoxin]-dithiol</text>
        <dbReference type="Rhea" id="RHEA:23252"/>
        <dbReference type="Rhea" id="RHEA-COMP:10698"/>
        <dbReference type="Rhea" id="RHEA-COMP:10700"/>
        <dbReference type="ChEBI" id="CHEBI:15377"/>
        <dbReference type="ChEBI" id="CHEBI:29950"/>
        <dbReference type="ChEBI" id="CHEBI:50058"/>
        <dbReference type="ChEBI" id="CHEBI:57930"/>
        <dbReference type="ChEBI" id="CHEBI:73316"/>
        <dbReference type="EC" id="1.17.4.1"/>
    </reaction>
</comment>
<dbReference type="PANTHER" id="PTHR11573:SF6">
    <property type="entry name" value="RIBONUCLEOSIDE-DIPHOSPHATE REDUCTASE LARGE SUBUNIT"/>
    <property type="match status" value="1"/>
</dbReference>
<evidence type="ECO:0000256" key="2">
    <source>
        <dbReference type="ARBA" id="ARBA00012274"/>
    </source>
</evidence>
<comment type="function">
    <text evidence="10">Provides the precursors necessary for DNA synthesis. Catalyzes the biosynthesis of deoxyribonucleotides from the corresponding ribonucleotides.</text>
</comment>
<proteinExistence type="inferred from homology"/>
<dbReference type="EC" id="1.17.4.1" evidence="2 10"/>
<dbReference type="PRINTS" id="PR01183">
    <property type="entry name" value="RIBORDTASEM1"/>
</dbReference>
<dbReference type="Pfam" id="PF00317">
    <property type="entry name" value="Ribonuc_red_lgN"/>
    <property type="match status" value="1"/>
</dbReference>
<reference evidence="12" key="1">
    <citation type="submission" date="2018-01" db="EMBL/GenBank/DDBJ databases">
        <title>FDA dAtabase for Regulatory Grade micrObial Sequences (FDA-ARGOS): Supporting development and validation of Infectious Disease Dx tests.</title>
        <authorList>
            <person name="Hoffmann M."/>
            <person name="Allard M."/>
            <person name="Evans P."/>
            <person name="Brown E."/>
            <person name="Tallon L."/>
            <person name="Sadzewicz L."/>
            <person name="Sengamalay N."/>
            <person name="Ott S."/>
            <person name="Godinez A."/>
            <person name="Nagaraj S."/>
            <person name="Vyas G."/>
            <person name="Aluvathingal J."/>
            <person name="Nadendla S."/>
            <person name="Geyer C."/>
            <person name="Sichtig H."/>
        </authorList>
    </citation>
    <scope>NUCLEOTIDE SEQUENCE</scope>
    <source>
        <strain evidence="12">FDAARGOS_107</strain>
    </source>
</reference>
<dbReference type="EMBL" id="CP014039">
    <property type="protein sequence ID" value="AMF99654.1"/>
    <property type="molecule type" value="Genomic_DNA"/>
</dbReference>
<evidence type="ECO:0000256" key="1">
    <source>
        <dbReference type="ARBA" id="ARBA00010406"/>
    </source>
</evidence>
<evidence type="ECO:0000313" key="13">
    <source>
        <dbReference type="Proteomes" id="UP000067422"/>
    </source>
</evidence>
<feature type="domain" description="ATP-cone" evidence="11">
    <location>
        <begin position="1"/>
        <end position="89"/>
    </location>
</feature>
<keyword evidence="5 9" id="KW-0067">ATP-binding</keyword>
<evidence type="ECO:0000313" key="12">
    <source>
        <dbReference type="EMBL" id="AMF99654.1"/>
    </source>
</evidence>
<dbReference type="Gene3D" id="3.20.70.20">
    <property type="match status" value="1"/>
</dbReference>
<evidence type="ECO:0000256" key="6">
    <source>
        <dbReference type="ARBA" id="ARBA00023002"/>
    </source>
</evidence>
<dbReference type="InterPro" id="IPR013346">
    <property type="entry name" value="NrdE_NrdA_C"/>
</dbReference>
<keyword evidence="6 10" id="KW-0560">Oxidoreductase</keyword>
<dbReference type="PROSITE" id="PS51161">
    <property type="entry name" value="ATP_CONE"/>
    <property type="match status" value="1"/>
</dbReference>
<dbReference type="Proteomes" id="UP000067422">
    <property type="component" value="Chromosome 2"/>
</dbReference>
<dbReference type="PANTHER" id="PTHR11573">
    <property type="entry name" value="RIBONUCLEOSIDE-DIPHOSPHATE REDUCTASE LARGE CHAIN"/>
    <property type="match status" value="1"/>
</dbReference>
<dbReference type="PROSITE" id="PS00089">
    <property type="entry name" value="RIBORED_LARGE"/>
    <property type="match status" value="1"/>
</dbReference>
<keyword evidence="13" id="KW-1185">Reference proteome</keyword>
<keyword evidence="7 10" id="KW-0215">Deoxyribonucleotide synthesis</keyword>
<dbReference type="InterPro" id="IPR008926">
    <property type="entry name" value="RNR_R1-su_N"/>
</dbReference>
<gene>
    <name evidence="12" type="ORF">AL538_18170</name>
</gene>
<dbReference type="InterPro" id="IPR000788">
    <property type="entry name" value="RNR_lg_C"/>
</dbReference>
<dbReference type="RefSeq" id="WP_061065993.1">
    <property type="nucleotide sequence ID" value="NZ_CP014039.2"/>
</dbReference>
<name>A0ABN4L4S4_VIBHA</name>
<evidence type="ECO:0000259" key="11">
    <source>
        <dbReference type="PROSITE" id="PS51161"/>
    </source>
</evidence>
<evidence type="ECO:0000256" key="3">
    <source>
        <dbReference type="ARBA" id="ARBA00022533"/>
    </source>
</evidence>
<dbReference type="CDD" id="cd01679">
    <property type="entry name" value="RNR_I"/>
    <property type="match status" value="1"/>
</dbReference>
<protein>
    <recommendedName>
        <fullName evidence="2 10">Ribonucleoside-diphosphate reductase</fullName>
        <ecNumber evidence="2 10">1.17.4.1</ecNumber>
    </recommendedName>
</protein>
<dbReference type="Pfam" id="PF03477">
    <property type="entry name" value="ATP-cone"/>
    <property type="match status" value="1"/>
</dbReference>
<evidence type="ECO:0000256" key="5">
    <source>
        <dbReference type="ARBA" id="ARBA00022840"/>
    </source>
</evidence>
<evidence type="ECO:0000256" key="7">
    <source>
        <dbReference type="ARBA" id="ARBA00023116"/>
    </source>
</evidence>
<accession>A0ABN4L4S4</accession>
<dbReference type="Pfam" id="PF02867">
    <property type="entry name" value="Ribonuc_red_lgC"/>
    <property type="match status" value="1"/>
</dbReference>
<sequence length="754" mass="84449">MDVIKRDGRKEKASLDKVTRRAEALADGLKVEPIAVAQRVVSGLYDGIKVTEIDVFLAETAASLATEHPDYAKLAARVMVSSLQKETSGYATATRELSEIGILSDTYVDFVAKNQFALEDMIDYKRDYQFDYFGYKTLERSYLLKVKGVVVERPQDMFMRVAVAVAGDDLEEIRELYDLLSLGYYTHATPTLFNAGCKMQQLSSCFLLAMQEDSINGIYDTLKDCALISKSAGGIGLHIHNIRATGAPIIGTNGVSNGIVPMLKVFNETARYVDQGGGKRKGSFAVYLEPWHADIESFLDLRKNHGKEEFRARDLFLALWVPDLFMERVENDAEWTLFSPHNTKGLSDLYGAEFTQKYQEYERMGLGVKTIKARQLMTQIIESQAETGTPYMLYKDACNEKSNQKNLGTIKSSNLCAEIMEVSTPDETAACNLASMALPKFVTDTGFDFDKLHQVTKVAIKNLDRVIDVNYHPTDKIEKSNHAHRPVGLGIQGLADVFFKMHLPFDSEEALQLNRDIAETMYHASLEASCEIAAQKGAYSSYDGSPISHGQFQFDLWDEQPSSRWDWSQLKRQIAEHGVRNSLLIAQMPTASTAQILGNNEAFEAQTSNIYKRQTLSGEFIIINKHLVSDLEQRGLWTSKIRDAIILNNGSVQGIDAIPDDLQSVYRTVWEISQKVIIDMSAERAPFVCQSQSLNLWLASPTFAQINAMHFYAWKRGLKTGMYYLRSKPSTNAVKVTVGQQSEDEDEDCLNCGA</sequence>
<keyword evidence="3" id="KW-0021">Allosteric enzyme</keyword>
<comment type="similarity">
    <text evidence="1 10">Belongs to the ribonucleoside diphosphate reductase large chain family.</text>
</comment>
<dbReference type="InterPro" id="IPR013509">
    <property type="entry name" value="RNR_lsu_N"/>
</dbReference>
<dbReference type="InterPro" id="IPR005144">
    <property type="entry name" value="ATP-cone_dom"/>
</dbReference>
<evidence type="ECO:0000256" key="8">
    <source>
        <dbReference type="ARBA" id="ARBA00047754"/>
    </source>
</evidence>
<organism evidence="12 13">
    <name type="scientific">Vibrio harveyi</name>
    <name type="common">Beneckea harveyi</name>
    <dbReference type="NCBI Taxonomy" id="669"/>
    <lineage>
        <taxon>Bacteria</taxon>
        <taxon>Pseudomonadati</taxon>
        <taxon>Pseudomonadota</taxon>
        <taxon>Gammaproteobacteria</taxon>
        <taxon>Vibrionales</taxon>
        <taxon>Vibrionaceae</taxon>
        <taxon>Vibrio</taxon>
    </lineage>
</organism>
<evidence type="ECO:0000256" key="9">
    <source>
        <dbReference type="PROSITE-ProRule" id="PRU00492"/>
    </source>
</evidence>
<evidence type="ECO:0000256" key="10">
    <source>
        <dbReference type="RuleBase" id="RU003410"/>
    </source>
</evidence>
<dbReference type="SUPFAM" id="SSF48168">
    <property type="entry name" value="R1 subunit of ribonucleotide reductase, N-terminal domain"/>
    <property type="match status" value="1"/>
</dbReference>
<dbReference type="SUPFAM" id="SSF51998">
    <property type="entry name" value="PFL-like glycyl radical enzymes"/>
    <property type="match status" value="1"/>
</dbReference>
<evidence type="ECO:0000256" key="4">
    <source>
        <dbReference type="ARBA" id="ARBA00022741"/>
    </source>
</evidence>